<evidence type="ECO:0000313" key="8">
    <source>
        <dbReference type="EMBL" id="ELU17493.1"/>
    </source>
</evidence>
<evidence type="ECO:0008006" key="11">
    <source>
        <dbReference type="Google" id="ProtNLM"/>
    </source>
</evidence>
<evidence type="ECO:0000256" key="5">
    <source>
        <dbReference type="PIRSR" id="PIRSR017434-1"/>
    </source>
</evidence>
<dbReference type="EMBL" id="KB292506">
    <property type="protein sequence ID" value="ELU17493.1"/>
    <property type="molecule type" value="Genomic_DNA"/>
</dbReference>
<feature type="binding site" evidence="6">
    <location>
        <position position="50"/>
    </location>
    <ligand>
        <name>Mg(2+)</name>
        <dbReference type="ChEBI" id="CHEBI:18420"/>
    </ligand>
</feature>
<comment type="similarity">
    <text evidence="1">Belongs to the 5'(3')-deoxyribonucleotidase family.</text>
</comment>
<feature type="signal peptide" evidence="7">
    <location>
        <begin position="1"/>
        <end position="21"/>
    </location>
</feature>
<evidence type="ECO:0000313" key="10">
    <source>
        <dbReference type="Proteomes" id="UP000014760"/>
    </source>
</evidence>
<feature type="active site" description="Nucleophile" evidence="5">
    <location>
        <position position="52"/>
    </location>
</feature>
<accession>R7VF58</accession>
<dbReference type="Pfam" id="PF05761">
    <property type="entry name" value="5_nucleotid"/>
    <property type="match status" value="2"/>
</dbReference>
<evidence type="ECO:0000313" key="9">
    <source>
        <dbReference type="EnsemblMetazoa" id="CapteP6114"/>
    </source>
</evidence>
<keyword evidence="4 6" id="KW-0460">Magnesium</keyword>
<feature type="active site" description="Nucleophile" evidence="5">
    <location>
        <position position="50"/>
    </location>
</feature>
<keyword evidence="10" id="KW-1185">Reference proteome</keyword>
<dbReference type="Gene3D" id="3.40.50.1000">
    <property type="entry name" value="HAD superfamily/HAD-like"/>
    <property type="match status" value="1"/>
</dbReference>
<sequence>MMNQYLSFFKLIKFYIFLTTAEPLPKDRDPTAVYANNELDLSEISVFGFDYDYTLACYKENLPYLIYDLGKSALINAHKYPKEIEHLVYNPGFAVRGLHCDVRKGFLLKIDSFHHIQMGTVYRGKDPVEDVEVMSSYHGTHVPIDNLSGFHGTGPRMHQLMDLFALPEMALLSNVIQYFKENDIPYDPEYVFHDVRSAVQGIHANGMLHRAIMENIETYLGQQEEVGELLKSLRAAGKQMFLITNSGVPFVDRGMTHLMGTEWRDYFDVIIFNARKPKFFNDTTRPFRKFDPTTGLKSWNKINELEKGEFYQEGNFYKLITMTGWYGKRVLYFGDHVYTDLAGPTLKHGWRTGAIIPELEHEIMTQNSSTYKHTIRWLKVLEELISKKQIHIDPESQATLAIRYADLYMSSVSSLLNYSLKHTFYPRRSALPHELGDPPIAK</sequence>
<protein>
    <recommendedName>
        <fullName evidence="11">5'-nucleotidase domain-containing protein 3</fullName>
    </recommendedName>
</protein>
<evidence type="ECO:0000256" key="3">
    <source>
        <dbReference type="ARBA" id="ARBA00022801"/>
    </source>
</evidence>
<dbReference type="Proteomes" id="UP000014760">
    <property type="component" value="Unassembled WGS sequence"/>
</dbReference>
<reference evidence="10" key="1">
    <citation type="submission" date="2012-12" db="EMBL/GenBank/DDBJ databases">
        <authorList>
            <person name="Hellsten U."/>
            <person name="Grimwood J."/>
            <person name="Chapman J.A."/>
            <person name="Shapiro H."/>
            <person name="Aerts A."/>
            <person name="Otillar R.P."/>
            <person name="Terry A.Y."/>
            <person name="Boore J.L."/>
            <person name="Simakov O."/>
            <person name="Marletaz F."/>
            <person name="Cho S.-J."/>
            <person name="Edsinger-Gonzales E."/>
            <person name="Havlak P."/>
            <person name="Kuo D.-H."/>
            <person name="Larsson T."/>
            <person name="Lv J."/>
            <person name="Arendt D."/>
            <person name="Savage R."/>
            <person name="Osoegawa K."/>
            <person name="de Jong P."/>
            <person name="Lindberg D.R."/>
            <person name="Seaver E.C."/>
            <person name="Weisblat D.A."/>
            <person name="Putnam N.H."/>
            <person name="Grigoriev I.V."/>
            <person name="Rokhsar D.S."/>
        </authorList>
    </citation>
    <scope>NUCLEOTIDE SEQUENCE</scope>
    <source>
        <strain evidence="10">I ESC-2004</strain>
    </source>
</reference>
<organism evidence="8">
    <name type="scientific">Capitella teleta</name>
    <name type="common">Polychaete worm</name>
    <dbReference type="NCBI Taxonomy" id="283909"/>
    <lineage>
        <taxon>Eukaryota</taxon>
        <taxon>Metazoa</taxon>
        <taxon>Spiralia</taxon>
        <taxon>Lophotrochozoa</taxon>
        <taxon>Annelida</taxon>
        <taxon>Polychaeta</taxon>
        <taxon>Sedentaria</taxon>
        <taxon>Scolecida</taxon>
        <taxon>Capitellidae</taxon>
        <taxon>Capitella</taxon>
    </lineage>
</organism>
<evidence type="ECO:0000256" key="1">
    <source>
        <dbReference type="ARBA" id="ARBA00009589"/>
    </source>
</evidence>
<evidence type="ECO:0000256" key="2">
    <source>
        <dbReference type="ARBA" id="ARBA00022723"/>
    </source>
</evidence>
<reference evidence="9" key="3">
    <citation type="submission" date="2015-06" db="UniProtKB">
        <authorList>
            <consortium name="EnsemblMetazoa"/>
        </authorList>
    </citation>
    <scope>IDENTIFICATION</scope>
</reference>
<dbReference type="AlphaFoldDB" id="R7VF58"/>
<dbReference type="EnsemblMetazoa" id="CapteT6114">
    <property type="protein sequence ID" value="CapteP6114"/>
    <property type="gene ID" value="CapteG6114"/>
</dbReference>
<comment type="cofactor">
    <cofactor evidence="6">
        <name>Mg(2+)</name>
        <dbReference type="ChEBI" id="CHEBI:18420"/>
    </cofactor>
    <text evidence="6">Binds 1 Mg(2+) ion per subunit.</text>
</comment>
<dbReference type="STRING" id="283909.R7VF58"/>
<dbReference type="InterPro" id="IPR008380">
    <property type="entry name" value="HAD-SF_hydro_IG_5-nucl"/>
</dbReference>
<evidence type="ECO:0000256" key="6">
    <source>
        <dbReference type="PIRSR" id="PIRSR017434-2"/>
    </source>
</evidence>
<name>R7VF58_CAPTE</name>
<dbReference type="FunCoup" id="R7VF58">
    <property type="interactions" value="842"/>
</dbReference>
<dbReference type="PIRSF" id="PIRSF017434">
    <property type="entry name" value="Purine_5'-nucleotidase"/>
    <property type="match status" value="1"/>
</dbReference>
<dbReference type="OrthoDB" id="409330at2759"/>
<dbReference type="NCBIfam" id="TIGR02244">
    <property type="entry name" value="HAD-IG-Ncltidse"/>
    <property type="match status" value="1"/>
</dbReference>
<evidence type="ECO:0000256" key="7">
    <source>
        <dbReference type="SAM" id="SignalP"/>
    </source>
</evidence>
<keyword evidence="7" id="KW-0732">Signal</keyword>
<keyword evidence="2 6" id="KW-0479">Metal-binding</keyword>
<dbReference type="EMBL" id="AMQN01000581">
    <property type="status" value="NOT_ANNOTATED_CDS"/>
    <property type="molecule type" value="Genomic_DNA"/>
</dbReference>
<gene>
    <name evidence="8" type="ORF">CAPTEDRAFT_6114</name>
</gene>
<feature type="chain" id="PRO_5008788989" description="5'-nucleotidase domain-containing protein 3" evidence="7">
    <location>
        <begin position="22"/>
        <end position="442"/>
    </location>
</feature>
<dbReference type="InterPro" id="IPR016695">
    <property type="entry name" value="Pur_nucleotidase"/>
</dbReference>
<dbReference type="InterPro" id="IPR036412">
    <property type="entry name" value="HAD-like_sf"/>
</dbReference>
<dbReference type="HOGENOM" id="CLU_017845_5_1_1"/>
<reference evidence="8 10" key="2">
    <citation type="journal article" date="2013" name="Nature">
        <title>Insights into bilaterian evolution from three spiralian genomes.</title>
        <authorList>
            <person name="Simakov O."/>
            <person name="Marletaz F."/>
            <person name="Cho S.J."/>
            <person name="Edsinger-Gonzales E."/>
            <person name="Havlak P."/>
            <person name="Hellsten U."/>
            <person name="Kuo D.H."/>
            <person name="Larsson T."/>
            <person name="Lv J."/>
            <person name="Arendt D."/>
            <person name="Savage R."/>
            <person name="Osoegawa K."/>
            <person name="de Jong P."/>
            <person name="Grimwood J."/>
            <person name="Chapman J.A."/>
            <person name="Shapiro H."/>
            <person name="Aerts A."/>
            <person name="Otillar R.P."/>
            <person name="Terry A.Y."/>
            <person name="Boore J.L."/>
            <person name="Grigoriev I.V."/>
            <person name="Lindberg D.R."/>
            <person name="Seaver E.C."/>
            <person name="Weisblat D.A."/>
            <person name="Putnam N.H."/>
            <person name="Rokhsar D.S."/>
        </authorList>
    </citation>
    <scope>NUCLEOTIDE SEQUENCE</scope>
    <source>
        <strain evidence="8 10">I ESC-2004</strain>
    </source>
</reference>
<keyword evidence="3" id="KW-0378">Hydrolase</keyword>
<dbReference type="GO" id="GO:0008253">
    <property type="term" value="F:5'-nucleotidase activity"/>
    <property type="evidence" value="ECO:0007669"/>
    <property type="project" value="TreeGrafter"/>
</dbReference>
<dbReference type="InterPro" id="IPR023214">
    <property type="entry name" value="HAD_sf"/>
</dbReference>
<evidence type="ECO:0000256" key="4">
    <source>
        <dbReference type="ARBA" id="ARBA00022842"/>
    </source>
</evidence>
<feature type="binding site" evidence="6">
    <location>
        <position position="52"/>
    </location>
    <ligand>
        <name>GMP</name>
        <dbReference type="ChEBI" id="CHEBI:58115"/>
    </ligand>
</feature>
<dbReference type="GO" id="GO:0046872">
    <property type="term" value="F:metal ion binding"/>
    <property type="evidence" value="ECO:0007669"/>
    <property type="project" value="UniProtKB-KW"/>
</dbReference>
<proteinExistence type="inferred from homology"/>
<dbReference type="OMA" id="LWARGNR"/>
<dbReference type="PANTHER" id="PTHR12103">
    <property type="entry name" value="5'-NUCLEOTIDASE DOMAIN-CONTAINING"/>
    <property type="match status" value="1"/>
</dbReference>
<feature type="binding site" evidence="6">
    <location>
        <position position="335"/>
    </location>
    <ligand>
        <name>Mg(2+)</name>
        <dbReference type="ChEBI" id="CHEBI:18420"/>
    </ligand>
</feature>
<dbReference type="SUPFAM" id="SSF56784">
    <property type="entry name" value="HAD-like"/>
    <property type="match status" value="1"/>
</dbReference>
<dbReference type="PANTHER" id="PTHR12103:SF12">
    <property type="entry name" value="FI20020P1"/>
    <property type="match status" value="1"/>
</dbReference>